<dbReference type="InterPro" id="IPR006656">
    <property type="entry name" value="Mopterin_OxRdtase"/>
</dbReference>
<dbReference type="NCBIfam" id="TIGR01973">
    <property type="entry name" value="NuoG"/>
    <property type="match status" value="1"/>
</dbReference>
<dbReference type="Pfam" id="PF00384">
    <property type="entry name" value="Molybdopterin"/>
    <property type="match status" value="1"/>
</dbReference>
<dbReference type="Gene3D" id="3.40.50.740">
    <property type="match status" value="2"/>
</dbReference>
<evidence type="ECO:0000256" key="7">
    <source>
        <dbReference type="ARBA" id="ARBA00023014"/>
    </source>
</evidence>
<dbReference type="FunFam" id="3.10.20.740:FF:000001">
    <property type="entry name" value="NADH-quinone oxidoreductase subunit G"/>
    <property type="match status" value="1"/>
</dbReference>
<dbReference type="InterPro" id="IPR001041">
    <property type="entry name" value="2Fe-2S_ferredoxin-type"/>
</dbReference>
<feature type="domain" description="2Fe-2S ferredoxin-type" evidence="11">
    <location>
        <begin position="1"/>
        <end position="78"/>
    </location>
</feature>
<dbReference type="SUPFAM" id="SSF54862">
    <property type="entry name" value="4Fe-4S ferredoxins"/>
    <property type="match status" value="1"/>
</dbReference>
<dbReference type="KEGG" id="ptc:phytr_6150"/>
<dbReference type="GO" id="GO:0048038">
    <property type="term" value="F:quinone binding"/>
    <property type="evidence" value="ECO:0007669"/>
    <property type="project" value="UniProtKB-UniRule"/>
</dbReference>
<dbReference type="Pfam" id="PF10588">
    <property type="entry name" value="NADH-G_4Fe-4S_3"/>
    <property type="match status" value="1"/>
</dbReference>
<dbReference type="PANTHER" id="PTHR43105:SF13">
    <property type="entry name" value="NADH-UBIQUINONE OXIDOREDUCTASE 75 KDA SUBUNIT, MITOCHONDRIAL"/>
    <property type="match status" value="1"/>
</dbReference>
<comment type="function">
    <text evidence="10">NDH-1 shuttles electrons from NADH, via FMN and iron-sulfur (Fe-S) centers, to quinones in the respiratory chain. Couples the redox reaction to proton translocation (for every two electrons transferred, four hydrogen ions are translocated across the cytoplasmic membrane), and thus conserves the redox energy in a proton gradient.</text>
</comment>
<dbReference type="Gene3D" id="3.30.70.20">
    <property type="match status" value="1"/>
</dbReference>
<comment type="cofactor">
    <cofactor evidence="10">
        <name>[2Fe-2S] cluster</name>
        <dbReference type="ChEBI" id="CHEBI:190135"/>
    </cofactor>
    <text evidence="10">Binds 1 [2Fe-2S] cluster per subunit.</text>
</comment>
<dbReference type="PROSITE" id="PS00643">
    <property type="entry name" value="COMPLEX1_75K_3"/>
    <property type="match status" value="1"/>
</dbReference>
<keyword evidence="10" id="KW-0001">2Fe-2S</keyword>
<evidence type="ECO:0000259" key="11">
    <source>
        <dbReference type="PROSITE" id="PS51085"/>
    </source>
</evidence>
<evidence type="ECO:0000256" key="5">
    <source>
        <dbReference type="ARBA" id="ARBA00022967"/>
    </source>
</evidence>
<reference evidence="14 15" key="1">
    <citation type="submission" date="2018-03" db="EMBL/GenBank/DDBJ databases">
        <title>A gene transfer event suggests a long-term partnership between eustigmatophyte algae and a novel lineage of endosymbiotic bacteria.</title>
        <authorList>
            <person name="Yurchenko T."/>
            <person name="Sevcikova T."/>
            <person name="Pribyl P."/>
            <person name="El Karkouri K."/>
            <person name="Klimes V."/>
            <person name="Amaral R."/>
            <person name="Zbrankova V."/>
            <person name="Kim E."/>
            <person name="Raoult D."/>
            <person name="Santos L.M.A."/>
            <person name="Elias M."/>
        </authorList>
    </citation>
    <scope>NUCLEOTIDE SEQUENCE [LARGE SCALE GENOMIC DNA]</scope>
    <source>
        <strain evidence="14">CCALA 838</strain>
    </source>
</reference>
<name>A0A2P1P8H1_9RICK</name>
<evidence type="ECO:0000256" key="8">
    <source>
        <dbReference type="ARBA" id="ARBA00023027"/>
    </source>
</evidence>
<comment type="similarity">
    <text evidence="2 10">Belongs to the complex I 75 kDa subunit family.</text>
</comment>
<evidence type="ECO:0000313" key="14">
    <source>
        <dbReference type="EMBL" id="AVP87556.1"/>
    </source>
</evidence>
<keyword evidence="15" id="KW-1185">Reference proteome</keyword>
<dbReference type="SMART" id="SM00929">
    <property type="entry name" value="NADH-G_4Fe-4S_3"/>
    <property type="match status" value="1"/>
</dbReference>
<dbReference type="PROSITE" id="PS51839">
    <property type="entry name" value="4FE4S_HC3"/>
    <property type="match status" value="1"/>
</dbReference>
<dbReference type="InterPro" id="IPR010228">
    <property type="entry name" value="NADH_UbQ_OxRdtase_Gsu"/>
</dbReference>
<comment type="cofactor">
    <cofactor evidence="1 10">
        <name>[4Fe-4S] cluster</name>
        <dbReference type="ChEBI" id="CHEBI:49883"/>
    </cofactor>
</comment>
<dbReference type="EMBL" id="CP027845">
    <property type="protein sequence ID" value="AVP87556.1"/>
    <property type="molecule type" value="Genomic_DNA"/>
</dbReference>
<protein>
    <recommendedName>
        <fullName evidence="10">NADH-quinone oxidoreductase</fullName>
        <ecNumber evidence="10">7.1.1.-</ecNumber>
    </recommendedName>
</protein>
<dbReference type="Pfam" id="PF13510">
    <property type="entry name" value="Fer2_4"/>
    <property type="match status" value="1"/>
</dbReference>
<keyword evidence="7 10" id="KW-0411">Iron-sulfur</keyword>
<gene>
    <name evidence="14" type="ORF">phytr_6150</name>
</gene>
<evidence type="ECO:0000256" key="2">
    <source>
        <dbReference type="ARBA" id="ARBA00005404"/>
    </source>
</evidence>
<dbReference type="Gene3D" id="3.10.20.740">
    <property type="match status" value="1"/>
</dbReference>
<organism evidence="14 15">
    <name type="scientific">Candidatus Phycorickettsia trachydisci</name>
    <dbReference type="NCBI Taxonomy" id="2115978"/>
    <lineage>
        <taxon>Bacteria</taxon>
        <taxon>Pseudomonadati</taxon>
        <taxon>Pseudomonadota</taxon>
        <taxon>Alphaproteobacteria</taxon>
        <taxon>Rickettsiales</taxon>
        <taxon>Rickettsiaceae</taxon>
        <taxon>Candidatus Phycorickettsia</taxon>
    </lineage>
</organism>
<evidence type="ECO:0000259" key="12">
    <source>
        <dbReference type="PROSITE" id="PS51669"/>
    </source>
</evidence>
<evidence type="ECO:0000256" key="1">
    <source>
        <dbReference type="ARBA" id="ARBA00001966"/>
    </source>
</evidence>
<dbReference type="PROSITE" id="PS51085">
    <property type="entry name" value="2FE2S_FER_2"/>
    <property type="match status" value="1"/>
</dbReference>
<evidence type="ECO:0000256" key="4">
    <source>
        <dbReference type="ARBA" id="ARBA00022723"/>
    </source>
</evidence>
<evidence type="ECO:0000259" key="13">
    <source>
        <dbReference type="PROSITE" id="PS51839"/>
    </source>
</evidence>
<dbReference type="Pfam" id="PF22151">
    <property type="entry name" value="Fer4_NDSU1"/>
    <property type="match status" value="1"/>
</dbReference>
<keyword evidence="10" id="KW-0874">Quinone</keyword>
<sequence length="663" mass="74159">MVNIIINGKKIEVEDGYTVLQACEMAGIEIPRFCYHERLKIAGNCRMCLVDIEKSPKPVASCSMPVAEGMNVTTDSPKVQKYRQSVMEFLLINHPLDCPVCDQGGECDLQDQAFKYGKNVSGYKESKRAVKDKNMGPLVQTHMTRCIHCTRCIRFCTDIAGIQEMGTVGRGEHMEVVTYLEKAISSELSGNLVDLCPVGALTSKPYQFKYRIWELCKTKSVDIFDAVGSNIRIDSRGLEIMRILPEVNEYINQEWISDKARFAFDGLKYQRLETPLIRTNGQLTQATWDEALNLLVSKIKEVDPSDMGIICGNIVDCESAYLLKQLFNSMGCENVVSTSKQQHDTSARGNYLFNTTISGIDKSDFCLLIGADVRLNATIIASRIGQNVRERGLQVARIGTQDNQTFKTLELGQNPQILEQILNGKHEVSKLLEKSSSPMMIIGDGVLDRDDALDILAAAHKLCKKYAFIKEGWNGFNILHNEANSVGLLDLGFGSNNIDNKKLIYLLNADDFDVAKTKGAFVVYQGHHGDSGANRADLILPGCAYTEKDGIYVNLEGRPQYARQVVKPLGEAKDDRVILLELAKKLGVSWKFKNLKDVRKEMEQKSPVFEHMSEIVSNNFIFLPLSNKLGDIPIEKKAKNYYMDNVIARVSPTMLECTKSIIK</sequence>
<dbReference type="EC" id="7.1.1.-" evidence="10"/>
<dbReference type="InterPro" id="IPR036010">
    <property type="entry name" value="2Fe-2S_ferredoxin-like_sf"/>
</dbReference>
<dbReference type="GO" id="GO:0016020">
    <property type="term" value="C:membrane"/>
    <property type="evidence" value="ECO:0007669"/>
    <property type="project" value="InterPro"/>
</dbReference>
<dbReference type="RefSeq" id="WP_106874415.1">
    <property type="nucleotide sequence ID" value="NZ_CP027845.1"/>
</dbReference>
<dbReference type="GO" id="GO:0051539">
    <property type="term" value="F:4 iron, 4 sulfur cluster binding"/>
    <property type="evidence" value="ECO:0007669"/>
    <property type="project" value="UniProtKB-KW"/>
</dbReference>
<proteinExistence type="inferred from homology"/>
<dbReference type="FunFam" id="3.30.70.20:FF:000002">
    <property type="entry name" value="NADH-ubiquinone oxidoreductase 75 kDa subunit"/>
    <property type="match status" value="1"/>
</dbReference>
<dbReference type="FunFam" id="3.30.200.210:FF:000002">
    <property type="entry name" value="NADH-ubiquinone oxidoreductase 75 kDa subunit"/>
    <property type="match status" value="1"/>
</dbReference>
<evidence type="ECO:0000313" key="15">
    <source>
        <dbReference type="Proteomes" id="UP000241762"/>
    </source>
</evidence>
<dbReference type="GO" id="GO:0051537">
    <property type="term" value="F:2 iron, 2 sulfur cluster binding"/>
    <property type="evidence" value="ECO:0007669"/>
    <property type="project" value="UniProtKB-UniRule"/>
</dbReference>
<dbReference type="PROSITE" id="PS00642">
    <property type="entry name" value="COMPLEX1_75K_2"/>
    <property type="match status" value="1"/>
</dbReference>
<evidence type="ECO:0000256" key="3">
    <source>
        <dbReference type="ARBA" id="ARBA00022485"/>
    </source>
</evidence>
<dbReference type="Pfam" id="PF09326">
    <property type="entry name" value="NADH_dhqG_C"/>
    <property type="match status" value="1"/>
</dbReference>
<dbReference type="Gene3D" id="3.40.228.10">
    <property type="entry name" value="Dimethylsulfoxide Reductase, domain 2"/>
    <property type="match status" value="1"/>
</dbReference>
<keyword evidence="5 10" id="KW-1278">Translocase</keyword>
<evidence type="ECO:0000256" key="6">
    <source>
        <dbReference type="ARBA" id="ARBA00023004"/>
    </source>
</evidence>
<comment type="catalytic activity">
    <reaction evidence="9 10">
        <text>a quinone + NADH + 5 H(+)(in) = a quinol + NAD(+) + 4 H(+)(out)</text>
        <dbReference type="Rhea" id="RHEA:57888"/>
        <dbReference type="ChEBI" id="CHEBI:15378"/>
        <dbReference type="ChEBI" id="CHEBI:24646"/>
        <dbReference type="ChEBI" id="CHEBI:57540"/>
        <dbReference type="ChEBI" id="CHEBI:57945"/>
        <dbReference type="ChEBI" id="CHEBI:132124"/>
    </reaction>
</comment>
<keyword evidence="4 10" id="KW-0479">Metal-binding</keyword>
<dbReference type="PANTHER" id="PTHR43105">
    <property type="entry name" value="RESPIRATORY NITRATE REDUCTASE"/>
    <property type="match status" value="1"/>
</dbReference>
<keyword evidence="8 10" id="KW-0520">NAD</keyword>
<dbReference type="GO" id="GO:0046872">
    <property type="term" value="F:metal ion binding"/>
    <property type="evidence" value="ECO:0007669"/>
    <property type="project" value="UniProtKB-UniRule"/>
</dbReference>
<dbReference type="Pfam" id="PF22117">
    <property type="entry name" value="Fer4_Nqo3"/>
    <property type="match status" value="1"/>
</dbReference>
<dbReference type="InterPro" id="IPR006963">
    <property type="entry name" value="Mopterin_OxRdtase_4Fe-4S_dom"/>
</dbReference>
<dbReference type="InterPro" id="IPR019574">
    <property type="entry name" value="NADH_UbQ_OxRdtase_Gsu_4Fe4S-bd"/>
</dbReference>
<dbReference type="Proteomes" id="UP000241762">
    <property type="component" value="Chromosome"/>
</dbReference>
<dbReference type="CDD" id="cd00207">
    <property type="entry name" value="fer2"/>
    <property type="match status" value="1"/>
</dbReference>
<keyword evidence="6 10" id="KW-0408">Iron</keyword>
<dbReference type="OrthoDB" id="9803192at2"/>
<feature type="domain" description="4Fe-4S Mo/W bis-MGD-type" evidence="12">
    <location>
        <begin position="215"/>
        <end position="271"/>
    </location>
</feature>
<dbReference type="PROSITE" id="PS51669">
    <property type="entry name" value="4FE4S_MOW_BIS_MGD"/>
    <property type="match status" value="1"/>
</dbReference>
<dbReference type="InterPro" id="IPR050123">
    <property type="entry name" value="Prok_molybdopt-oxidoreductase"/>
</dbReference>
<dbReference type="GO" id="GO:0008137">
    <property type="term" value="F:NADH dehydrogenase (ubiquinone) activity"/>
    <property type="evidence" value="ECO:0007669"/>
    <property type="project" value="UniProtKB-UniRule"/>
</dbReference>
<evidence type="ECO:0000256" key="9">
    <source>
        <dbReference type="ARBA" id="ARBA00047712"/>
    </source>
</evidence>
<dbReference type="GO" id="GO:0042773">
    <property type="term" value="P:ATP synthesis coupled electron transport"/>
    <property type="evidence" value="ECO:0007669"/>
    <property type="project" value="InterPro"/>
</dbReference>
<dbReference type="GO" id="GO:0016651">
    <property type="term" value="F:oxidoreductase activity, acting on NAD(P)H"/>
    <property type="evidence" value="ECO:0007669"/>
    <property type="project" value="InterPro"/>
</dbReference>
<dbReference type="SUPFAM" id="SSF53706">
    <property type="entry name" value="Formate dehydrogenase/DMSO reductase, domains 1-3"/>
    <property type="match status" value="1"/>
</dbReference>
<dbReference type="SUPFAM" id="SSF54292">
    <property type="entry name" value="2Fe-2S ferredoxin-like"/>
    <property type="match status" value="1"/>
</dbReference>
<dbReference type="AlphaFoldDB" id="A0A2P1P8H1"/>
<keyword evidence="3 10" id="KW-0004">4Fe-4S</keyword>
<evidence type="ECO:0000256" key="10">
    <source>
        <dbReference type="RuleBase" id="RU003525"/>
    </source>
</evidence>
<accession>A0A2P1P8H1</accession>
<feature type="domain" description="4Fe-4S His(Cys)3-ligated-type" evidence="13">
    <location>
        <begin position="78"/>
        <end position="117"/>
    </location>
</feature>
<dbReference type="InterPro" id="IPR054351">
    <property type="entry name" value="NADH_UbQ_OxRdtase_ferredoxin"/>
</dbReference>
<dbReference type="InterPro" id="IPR015405">
    <property type="entry name" value="NDUFS1-like_C"/>
</dbReference>
<dbReference type="InterPro" id="IPR000283">
    <property type="entry name" value="NADH_UbQ_OxRdtase_75kDa_su_CS"/>
</dbReference>
<dbReference type="PROSITE" id="PS00641">
    <property type="entry name" value="COMPLEX1_75K_1"/>
    <property type="match status" value="1"/>
</dbReference>